<dbReference type="InterPro" id="IPR027417">
    <property type="entry name" value="P-loop_NTPase"/>
</dbReference>
<evidence type="ECO:0000256" key="3">
    <source>
        <dbReference type="ARBA" id="ARBA00022840"/>
    </source>
</evidence>
<dbReference type="Gene3D" id="3.40.50.300">
    <property type="entry name" value="P-loop containing nucleotide triphosphate hydrolases"/>
    <property type="match status" value="1"/>
</dbReference>
<evidence type="ECO:0000313" key="5">
    <source>
        <dbReference type="EMBL" id="KAF5220859.1"/>
    </source>
</evidence>
<keyword evidence="4" id="KW-0472">Membrane</keyword>
<feature type="transmembrane region" description="Helical" evidence="4">
    <location>
        <begin position="43"/>
        <end position="71"/>
    </location>
</feature>
<dbReference type="NCBIfam" id="NF040713">
    <property type="entry name" value="ZapE"/>
    <property type="match status" value="1"/>
</dbReference>
<keyword evidence="4" id="KW-0812">Transmembrane</keyword>
<dbReference type="GO" id="GO:0005739">
    <property type="term" value="C:mitochondrion"/>
    <property type="evidence" value="ECO:0007669"/>
    <property type="project" value="TreeGrafter"/>
</dbReference>
<evidence type="ECO:0000313" key="6">
    <source>
        <dbReference type="Proteomes" id="UP000583944"/>
    </source>
</evidence>
<comment type="caution">
    <text evidence="5">The sequence shown here is derived from an EMBL/GenBank/DDBJ whole genome shotgun (WGS) entry which is preliminary data.</text>
</comment>
<dbReference type="Proteomes" id="UP000583944">
    <property type="component" value="Unassembled WGS sequence"/>
</dbReference>
<evidence type="ECO:0000256" key="4">
    <source>
        <dbReference type="SAM" id="Phobius"/>
    </source>
</evidence>
<reference evidence="5 6" key="1">
    <citation type="journal article" date="2019" name="Genome Biol. Evol.">
        <title>Nanopore Sequencing Significantly Improves Genome Assembly of the Protozoan Parasite Trypanosoma cruzi.</title>
        <authorList>
            <person name="Diaz-Viraque F."/>
            <person name="Pita S."/>
            <person name="Greif G."/>
            <person name="de Souza R.C.M."/>
            <person name="Iraola G."/>
            <person name="Robello C."/>
        </authorList>
    </citation>
    <scope>NUCLEOTIDE SEQUENCE [LARGE SCALE GENOMIC DNA]</scope>
    <source>
        <strain evidence="5 6">Berenice</strain>
    </source>
</reference>
<comment type="similarity">
    <text evidence="1">Belongs to the AFG1 ATPase family.</text>
</comment>
<dbReference type="InterPro" id="IPR005654">
    <property type="entry name" value="ATPase_AFG1-like"/>
</dbReference>
<keyword evidence="4" id="KW-1133">Transmembrane helix</keyword>
<name>A0A7J6Y2E5_TRYCR</name>
<accession>A0A7J6Y2E5</accession>
<sequence length="551" mass="63873">MRTCVQTTVRSVPFFGFVPSQAVKKKNIKKRKPIPFPHHFGHMWFFFFFFLYIFSLLPFCNVSFCVFLSFFGLGKKMLRCVTAVWRCSFKPSLAYDKLVNAGSISRDTQQLSALPVFDRLYEDLVRYTNSVGRLRPRQVELRPPNRLGVVPSFFIRREQEDKVRRALQEIGNDANTAYHPLSLVKGLYVYGGVGCGKTMLMDLLYHHAPTEIKKRRIHFHQFMLDVQRTLHDIQYISKSNSELQPRRTKEASVDLFDEVAQRLISDVELLCFDEVVVVDVAHAMIMRRLFNAFYKIGLVVVFTSNRPPDQLYLGGLNRESFVPFIELVKRQCVLYDMRSETDHRLTGSDAQMYIAPMNEENSTRFNNIFLQLCKGMPPKERILRVFGRDVRVPTACGGVCRFQFTEICSEATSSADYEIIAKTFHTVFIEGVPRFAYESSDIKSRFLLLVDALYEFRCKVIIYAQVPPRELQESKAEYEASQKHLESGGNSGDVGRFDLLTEFERESGKRLIDHTDAAFQMERCISRLIEMRSREYLESPHRHEEVSLSTE</sequence>
<dbReference type="GO" id="GO:0016887">
    <property type="term" value="F:ATP hydrolysis activity"/>
    <property type="evidence" value="ECO:0007669"/>
    <property type="project" value="InterPro"/>
</dbReference>
<dbReference type="Pfam" id="PF03969">
    <property type="entry name" value="AFG1_ATPase"/>
    <property type="match status" value="1"/>
</dbReference>
<dbReference type="PANTHER" id="PTHR12169">
    <property type="entry name" value="ATPASE N2B"/>
    <property type="match status" value="1"/>
</dbReference>
<keyword evidence="2" id="KW-0547">Nucleotide-binding</keyword>
<evidence type="ECO:0008006" key="7">
    <source>
        <dbReference type="Google" id="ProtNLM"/>
    </source>
</evidence>
<dbReference type="SUPFAM" id="SSF52540">
    <property type="entry name" value="P-loop containing nucleoside triphosphate hydrolases"/>
    <property type="match status" value="1"/>
</dbReference>
<dbReference type="VEuPathDB" id="TriTrypDB:ECC02_006154"/>
<evidence type="ECO:0000256" key="2">
    <source>
        <dbReference type="ARBA" id="ARBA00022741"/>
    </source>
</evidence>
<protein>
    <recommendedName>
        <fullName evidence="7">ATPase</fullName>
    </recommendedName>
</protein>
<dbReference type="EMBL" id="JABDHM010000045">
    <property type="protein sequence ID" value="KAF5220859.1"/>
    <property type="molecule type" value="Genomic_DNA"/>
</dbReference>
<gene>
    <name evidence="5" type="ORF">ECC02_006154</name>
</gene>
<dbReference type="VEuPathDB" id="TriTrypDB:BCY84_03835"/>
<proteinExistence type="inferred from homology"/>
<organism evidence="5 6">
    <name type="scientific">Trypanosoma cruzi</name>
    <dbReference type="NCBI Taxonomy" id="5693"/>
    <lineage>
        <taxon>Eukaryota</taxon>
        <taxon>Discoba</taxon>
        <taxon>Euglenozoa</taxon>
        <taxon>Kinetoplastea</taxon>
        <taxon>Metakinetoplastina</taxon>
        <taxon>Trypanosomatida</taxon>
        <taxon>Trypanosomatidae</taxon>
        <taxon>Trypanosoma</taxon>
        <taxon>Schizotrypanum</taxon>
    </lineage>
</organism>
<dbReference type="AlphaFoldDB" id="A0A7J6Y2E5"/>
<dbReference type="PANTHER" id="PTHR12169:SF6">
    <property type="entry name" value="AFG1-LIKE ATPASE"/>
    <property type="match status" value="1"/>
</dbReference>
<keyword evidence="3" id="KW-0067">ATP-binding</keyword>
<evidence type="ECO:0000256" key="1">
    <source>
        <dbReference type="ARBA" id="ARBA00010322"/>
    </source>
</evidence>
<dbReference type="GO" id="GO:0005524">
    <property type="term" value="F:ATP binding"/>
    <property type="evidence" value="ECO:0007669"/>
    <property type="project" value="UniProtKB-KW"/>
</dbReference>